<accession>A0A3M7RJZ1</accession>
<keyword evidence="2" id="KW-1185">Reference proteome</keyword>
<reference evidence="1 2" key="1">
    <citation type="journal article" date="2018" name="Sci. Rep.">
        <title>Genomic signatures of local adaptation to the degree of environmental predictability in rotifers.</title>
        <authorList>
            <person name="Franch-Gras L."/>
            <person name="Hahn C."/>
            <person name="Garcia-Roger E.M."/>
            <person name="Carmona M.J."/>
            <person name="Serra M."/>
            <person name="Gomez A."/>
        </authorList>
    </citation>
    <scope>NUCLEOTIDE SEQUENCE [LARGE SCALE GENOMIC DNA]</scope>
    <source>
        <strain evidence="1">HYR1</strain>
    </source>
</reference>
<dbReference type="AlphaFoldDB" id="A0A3M7RJZ1"/>
<organism evidence="1 2">
    <name type="scientific">Brachionus plicatilis</name>
    <name type="common">Marine rotifer</name>
    <name type="synonym">Brachionus muelleri</name>
    <dbReference type="NCBI Taxonomy" id="10195"/>
    <lineage>
        <taxon>Eukaryota</taxon>
        <taxon>Metazoa</taxon>
        <taxon>Spiralia</taxon>
        <taxon>Gnathifera</taxon>
        <taxon>Rotifera</taxon>
        <taxon>Eurotatoria</taxon>
        <taxon>Monogononta</taxon>
        <taxon>Pseudotrocha</taxon>
        <taxon>Ploima</taxon>
        <taxon>Brachionidae</taxon>
        <taxon>Brachionus</taxon>
    </lineage>
</organism>
<comment type="caution">
    <text evidence="1">The sequence shown here is derived from an EMBL/GenBank/DDBJ whole genome shotgun (WGS) entry which is preliminary data.</text>
</comment>
<dbReference type="Proteomes" id="UP000276133">
    <property type="component" value="Unassembled WGS sequence"/>
</dbReference>
<gene>
    <name evidence="1" type="ORF">BpHYR1_050900</name>
</gene>
<evidence type="ECO:0000313" key="1">
    <source>
        <dbReference type="EMBL" id="RNA23645.1"/>
    </source>
</evidence>
<protein>
    <submittedName>
        <fullName evidence="1">Uncharacterized protein</fullName>
    </submittedName>
</protein>
<dbReference type="EMBL" id="REGN01003244">
    <property type="protein sequence ID" value="RNA23645.1"/>
    <property type="molecule type" value="Genomic_DNA"/>
</dbReference>
<name>A0A3M7RJZ1_BRAPC</name>
<proteinExistence type="predicted"/>
<sequence>MVKNLTFSFILNSEFFNFYKKKKQYEKIIISLICQNEKIQLGVGTGNVKTEEPLKPNFNSYSSLFYYGFHFCPQLFNASLICFIPRLENDRGQAGFWRCISYRGTVILPKQSLQSKKDFKIFDRENSYFIKQLSKVEDLTHFNCTEYNLALNVDWM</sequence>
<evidence type="ECO:0000313" key="2">
    <source>
        <dbReference type="Proteomes" id="UP000276133"/>
    </source>
</evidence>